<organism evidence="2 3">
    <name type="scientific">Candidatus Scalindua rubra</name>
    <dbReference type="NCBI Taxonomy" id="1872076"/>
    <lineage>
        <taxon>Bacteria</taxon>
        <taxon>Pseudomonadati</taxon>
        <taxon>Planctomycetota</taxon>
        <taxon>Candidatus Brocadiia</taxon>
        <taxon>Candidatus Brocadiales</taxon>
        <taxon>Candidatus Scalinduaceae</taxon>
        <taxon>Candidatus Scalindua</taxon>
    </lineage>
</organism>
<feature type="region of interest" description="Disordered" evidence="1">
    <location>
        <begin position="55"/>
        <end position="76"/>
    </location>
</feature>
<evidence type="ECO:0000313" key="2">
    <source>
        <dbReference type="EMBL" id="ODS31237.1"/>
    </source>
</evidence>
<dbReference type="Proteomes" id="UP000094056">
    <property type="component" value="Unassembled WGS sequence"/>
</dbReference>
<reference evidence="2 3" key="1">
    <citation type="submission" date="2016-07" db="EMBL/GenBank/DDBJ databases">
        <title>Draft genome of Scalindua rubra, obtained from a brine-seawater interface in the Red Sea, sheds light on salt adaptation in anammox bacteria.</title>
        <authorList>
            <person name="Speth D.R."/>
            <person name="Lagkouvardos I."/>
            <person name="Wang Y."/>
            <person name="Qian P.-Y."/>
            <person name="Dutilh B.E."/>
            <person name="Jetten M.S."/>
        </authorList>
    </citation>
    <scope>NUCLEOTIDE SEQUENCE [LARGE SCALE GENOMIC DNA]</scope>
    <source>
        <strain evidence="2">BSI-1</strain>
    </source>
</reference>
<gene>
    <name evidence="2" type="ORF">SCARUB_03631</name>
</gene>
<proteinExistence type="predicted"/>
<name>A0A1E3X6I1_9BACT</name>
<protein>
    <recommendedName>
        <fullName evidence="4">Ribbon-helix-helix protein CopG domain-containing protein</fullName>
    </recommendedName>
</protein>
<dbReference type="AlphaFoldDB" id="A0A1E3X6I1"/>
<dbReference type="EMBL" id="MAYW01000132">
    <property type="protein sequence ID" value="ODS31237.1"/>
    <property type="molecule type" value="Genomic_DNA"/>
</dbReference>
<accession>A0A1E3X6I1</accession>
<evidence type="ECO:0000313" key="3">
    <source>
        <dbReference type="Proteomes" id="UP000094056"/>
    </source>
</evidence>
<evidence type="ECO:0000256" key="1">
    <source>
        <dbReference type="SAM" id="MobiDB-lite"/>
    </source>
</evidence>
<comment type="caution">
    <text evidence="2">The sequence shown here is derived from an EMBL/GenBank/DDBJ whole genome shotgun (WGS) entry which is preliminary data.</text>
</comment>
<sequence length="76" mass="8725">MHRTQLIIEDWQYEYLRDLSDEKGKSISEIVREMISSFIEEEISGSALSDICGIGEDEEGSGKDHNKLLYNKVDDD</sequence>
<evidence type="ECO:0008006" key="4">
    <source>
        <dbReference type="Google" id="ProtNLM"/>
    </source>
</evidence>